<evidence type="ECO:0000259" key="6">
    <source>
        <dbReference type="PROSITE" id="PS50249"/>
    </source>
</evidence>
<dbReference type="PROSITE" id="PS50249">
    <property type="entry name" value="MPN"/>
    <property type="match status" value="1"/>
</dbReference>
<keyword evidence="1" id="KW-0645">Protease</keyword>
<sequence length="141" mass="15918">MRLRIPAELLEEIVSAASESNVEVCGFLFGERRGDEWVVRKVTFVKNRLNSPTAFEMEPEDMVKALDDAEKENLEVVGIFHSHVSCPPRPSSKDVKGMTLWPVPWLIVTGHKVAAFMLEKGKPKEIELKIISRCQSSRTLP</sequence>
<keyword evidence="8" id="KW-1185">Reference proteome</keyword>
<keyword evidence="5" id="KW-0482">Metalloprotease</keyword>
<dbReference type="eggNOG" id="arCOG01138">
    <property type="taxonomic scope" value="Archaea"/>
</dbReference>
<evidence type="ECO:0000256" key="4">
    <source>
        <dbReference type="ARBA" id="ARBA00022833"/>
    </source>
</evidence>
<proteinExistence type="predicted"/>
<dbReference type="RefSeq" id="WP_013905078.1">
    <property type="nucleotide sequence ID" value="NC_015680.1"/>
</dbReference>
<evidence type="ECO:0000256" key="5">
    <source>
        <dbReference type="ARBA" id="ARBA00023049"/>
    </source>
</evidence>
<dbReference type="SUPFAM" id="SSF102712">
    <property type="entry name" value="JAB1/MPN domain"/>
    <property type="match status" value="1"/>
</dbReference>
<name>F8AGP6_PYRYC</name>
<dbReference type="GO" id="GO:0008235">
    <property type="term" value="F:metalloexopeptidase activity"/>
    <property type="evidence" value="ECO:0007669"/>
    <property type="project" value="TreeGrafter"/>
</dbReference>
<dbReference type="HOGENOM" id="CLU_116765_4_2_2"/>
<dbReference type="InterPro" id="IPR000555">
    <property type="entry name" value="JAMM/MPN+_dom"/>
</dbReference>
<dbReference type="AlphaFoldDB" id="F8AGP6"/>
<dbReference type="Gene3D" id="3.40.140.10">
    <property type="entry name" value="Cytidine Deaminase, domain 2"/>
    <property type="match status" value="1"/>
</dbReference>
<reference evidence="7 8" key="1">
    <citation type="journal article" date="2011" name="J. Bacteriol.">
        <title>Complete genome sequence of the obligate piezophilic hyperthermophilic archaeon Pyrococcus yayanosii CH1.</title>
        <authorList>
            <person name="Jun X."/>
            <person name="Lupeng L."/>
            <person name="Minjuan X."/>
            <person name="Oger P."/>
            <person name="Fengping W."/>
            <person name="Jebbar M."/>
            <person name="Xiang X."/>
        </authorList>
    </citation>
    <scope>NUCLEOTIDE SEQUENCE [LARGE SCALE GENOMIC DNA]</scope>
    <source>
        <strain evidence="8">CH1 / JCM 16557</strain>
    </source>
</reference>
<dbReference type="Pfam" id="PF14464">
    <property type="entry name" value="Prok-JAB"/>
    <property type="match status" value="1"/>
</dbReference>
<dbReference type="InterPro" id="IPR037518">
    <property type="entry name" value="MPN"/>
</dbReference>
<dbReference type="CDD" id="cd08070">
    <property type="entry name" value="MPN_like"/>
    <property type="match status" value="1"/>
</dbReference>
<protein>
    <recommendedName>
        <fullName evidence="6">MPN domain-containing protein</fullName>
    </recommendedName>
</protein>
<dbReference type="SMART" id="SM00232">
    <property type="entry name" value="JAB_MPN"/>
    <property type="match status" value="1"/>
</dbReference>
<dbReference type="EMBL" id="CP002779">
    <property type="protein sequence ID" value="AEH24020.1"/>
    <property type="molecule type" value="Genomic_DNA"/>
</dbReference>
<dbReference type="PANTHER" id="PTHR34858">
    <property type="entry name" value="CYSO-CYSTEINE PEPTIDASE"/>
    <property type="match status" value="1"/>
</dbReference>
<dbReference type="STRING" id="529709.PYCH_03250"/>
<dbReference type="GO" id="GO:0006508">
    <property type="term" value="P:proteolysis"/>
    <property type="evidence" value="ECO:0007669"/>
    <property type="project" value="UniProtKB-KW"/>
</dbReference>
<evidence type="ECO:0000313" key="7">
    <source>
        <dbReference type="EMBL" id="AEH24020.1"/>
    </source>
</evidence>
<dbReference type="OrthoDB" id="10589at2157"/>
<evidence type="ECO:0000313" key="8">
    <source>
        <dbReference type="Proteomes" id="UP000008386"/>
    </source>
</evidence>
<dbReference type="GeneID" id="84207701"/>
<evidence type="ECO:0000256" key="1">
    <source>
        <dbReference type="ARBA" id="ARBA00022670"/>
    </source>
</evidence>
<evidence type="ECO:0000256" key="3">
    <source>
        <dbReference type="ARBA" id="ARBA00022801"/>
    </source>
</evidence>
<organism evidence="7 8">
    <name type="scientific">Pyrococcus yayanosii (strain CH1 / JCM 16557)</name>
    <dbReference type="NCBI Taxonomy" id="529709"/>
    <lineage>
        <taxon>Archaea</taxon>
        <taxon>Methanobacteriati</taxon>
        <taxon>Methanobacteriota</taxon>
        <taxon>Thermococci</taxon>
        <taxon>Thermococcales</taxon>
        <taxon>Thermococcaceae</taxon>
        <taxon>Pyrococcus</taxon>
    </lineage>
</organism>
<dbReference type="InterPro" id="IPR051929">
    <property type="entry name" value="VirAsm_ModProt"/>
</dbReference>
<dbReference type="PANTHER" id="PTHR34858:SF1">
    <property type="entry name" value="CYSO-CYSTEINE PEPTIDASE"/>
    <property type="match status" value="1"/>
</dbReference>
<dbReference type="GO" id="GO:0008270">
    <property type="term" value="F:zinc ion binding"/>
    <property type="evidence" value="ECO:0007669"/>
    <property type="project" value="TreeGrafter"/>
</dbReference>
<keyword evidence="4" id="KW-0862">Zinc</keyword>
<feature type="domain" description="MPN" evidence="6">
    <location>
        <begin position="3"/>
        <end position="137"/>
    </location>
</feature>
<dbReference type="InterPro" id="IPR028090">
    <property type="entry name" value="JAB_dom_prok"/>
</dbReference>
<evidence type="ECO:0000256" key="2">
    <source>
        <dbReference type="ARBA" id="ARBA00022723"/>
    </source>
</evidence>
<dbReference type="Proteomes" id="UP000008386">
    <property type="component" value="Chromosome"/>
</dbReference>
<gene>
    <name evidence="7" type="ordered locus">PYCH_03250</name>
</gene>
<keyword evidence="2" id="KW-0479">Metal-binding</keyword>
<dbReference type="KEGG" id="pya:PYCH_03250"/>
<keyword evidence="3" id="KW-0378">Hydrolase</keyword>
<accession>F8AGP6</accession>